<evidence type="ECO:0000313" key="2">
    <source>
        <dbReference type="Proteomes" id="UP000276215"/>
    </source>
</evidence>
<reference evidence="1 2" key="1">
    <citation type="journal article" date="2018" name="Nat. Ecol. Evol.">
        <title>Pezizomycetes genomes reveal the molecular basis of ectomycorrhizal truffle lifestyle.</title>
        <authorList>
            <person name="Murat C."/>
            <person name="Payen T."/>
            <person name="Noel B."/>
            <person name="Kuo A."/>
            <person name="Morin E."/>
            <person name="Chen J."/>
            <person name="Kohler A."/>
            <person name="Krizsan K."/>
            <person name="Balestrini R."/>
            <person name="Da Silva C."/>
            <person name="Montanini B."/>
            <person name="Hainaut M."/>
            <person name="Levati E."/>
            <person name="Barry K.W."/>
            <person name="Belfiori B."/>
            <person name="Cichocki N."/>
            <person name="Clum A."/>
            <person name="Dockter R.B."/>
            <person name="Fauchery L."/>
            <person name="Guy J."/>
            <person name="Iotti M."/>
            <person name="Le Tacon F."/>
            <person name="Lindquist E.A."/>
            <person name="Lipzen A."/>
            <person name="Malagnac F."/>
            <person name="Mello A."/>
            <person name="Molinier V."/>
            <person name="Miyauchi S."/>
            <person name="Poulain J."/>
            <person name="Riccioni C."/>
            <person name="Rubini A."/>
            <person name="Sitrit Y."/>
            <person name="Splivallo R."/>
            <person name="Traeger S."/>
            <person name="Wang M."/>
            <person name="Zifcakova L."/>
            <person name="Wipf D."/>
            <person name="Zambonelli A."/>
            <person name="Paolocci F."/>
            <person name="Nowrousian M."/>
            <person name="Ottonello S."/>
            <person name="Baldrian P."/>
            <person name="Spatafora J.W."/>
            <person name="Henrissat B."/>
            <person name="Nagy L.G."/>
            <person name="Aury J.M."/>
            <person name="Wincker P."/>
            <person name="Grigoriev I.V."/>
            <person name="Bonfante P."/>
            <person name="Martin F.M."/>
        </authorList>
    </citation>
    <scope>NUCLEOTIDE SEQUENCE [LARGE SCALE GENOMIC DNA]</scope>
    <source>
        <strain evidence="1 2">120613-1</strain>
    </source>
</reference>
<sequence length="87" mass="10285">MSSQKLINNLYKELWVLRRRIKEMEIQLQVTSREFSLILSKDKRVHFVPTEPKAICKGTPVALRVLVQKSSASIYIKVMRKEKKRKD</sequence>
<proteinExistence type="predicted"/>
<dbReference type="EMBL" id="ML120600">
    <property type="protein sequence ID" value="RPA89243.1"/>
    <property type="molecule type" value="Genomic_DNA"/>
</dbReference>
<dbReference type="AlphaFoldDB" id="A0A3N4ISU4"/>
<dbReference type="Proteomes" id="UP000276215">
    <property type="component" value="Unassembled WGS sequence"/>
</dbReference>
<accession>A0A3N4ISU4</accession>
<name>A0A3N4ISU4_9PEZI</name>
<organism evidence="1 2">
    <name type="scientific">Choiromyces venosus 120613-1</name>
    <dbReference type="NCBI Taxonomy" id="1336337"/>
    <lineage>
        <taxon>Eukaryota</taxon>
        <taxon>Fungi</taxon>
        <taxon>Dikarya</taxon>
        <taxon>Ascomycota</taxon>
        <taxon>Pezizomycotina</taxon>
        <taxon>Pezizomycetes</taxon>
        <taxon>Pezizales</taxon>
        <taxon>Tuberaceae</taxon>
        <taxon>Choiromyces</taxon>
    </lineage>
</organism>
<protein>
    <submittedName>
        <fullName evidence="1">Uncharacterized protein</fullName>
    </submittedName>
</protein>
<keyword evidence="2" id="KW-1185">Reference proteome</keyword>
<evidence type="ECO:0000313" key="1">
    <source>
        <dbReference type="EMBL" id="RPA89243.1"/>
    </source>
</evidence>
<gene>
    <name evidence="1" type="ORF">L873DRAFT_1823246</name>
</gene>